<feature type="region of interest" description="Disordered" evidence="1">
    <location>
        <begin position="206"/>
        <end position="253"/>
    </location>
</feature>
<reference evidence="2 3" key="1">
    <citation type="submission" date="2016-03" db="EMBL/GenBank/DDBJ databases">
        <title>Whole genome sequencing of Grifola frondosa 9006-11.</title>
        <authorList>
            <person name="Min B."/>
            <person name="Park H."/>
            <person name="Kim J.-G."/>
            <person name="Cho H."/>
            <person name="Oh Y.-L."/>
            <person name="Kong W.-S."/>
            <person name="Choi I.-G."/>
        </authorList>
    </citation>
    <scope>NUCLEOTIDE SEQUENCE [LARGE SCALE GENOMIC DNA]</scope>
    <source>
        <strain evidence="2 3">9006-11</strain>
    </source>
</reference>
<protein>
    <submittedName>
        <fullName evidence="2">Uncharacterized protein</fullName>
    </submittedName>
</protein>
<gene>
    <name evidence="2" type="ORF">A0H81_12605</name>
</gene>
<name>A0A1C7LRV7_GRIFR</name>
<dbReference type="EMBL" id="LUGG01000024">
    <property type="protein sequence ID" value="OBZ67443.1"/>
    <property type="molecule type" value="Genomic_DNA"/>
</dbReference>
<keyword evidence="3" id="KW-1185">Reference proteome</keyword>
<dbReference type="AlphaFoldDB" id="A0A1C7LRV7"/>
<evidence type="ECO:0000313" key="3">
    <source>
        <dbReference type="Proteomes" id="UP000092993"/>
    </source>
</evidence>
<accession>A0A1C7LRV7</accession>
<evidence type="ECO:0000313" key="2">
    <source>
        <dbReference type="EMBL" id="OBZ67443.1"/>
    </source>
</evidence>
<feature type="compositionally biased region" description="Basic residues" evidence="1">
    <location>
        <begin position="242"/>
        <end position="253"/>
    </location>
</feature>
<organism evidence="2 3">
    <name type="scientific">Grifola frondosa</name>
    <name type="common">Maitake</name>
    <name type="synonym">Polyporus frondosus</name>
    <dbReference type="NCBI Taxonomy" id="5627"/>
    <lineage>
        <taxon>Eukaryota</taxon>
        <taxon>Fungi</taxon>
        <taxon>Dikarya</taxon>
        <taxon>Basidiomycota</taxon>
        <taxon>Agaricomycotina</taxon>
        <taxon>Agaricomycetes</taxon>
        <taxon>Polyporales</taxon>
        <taxon>Grifolaceae</taxon>
        <taxon>Grifola</taxon>
    </lineage>
</organism>
<dbReference type="Proteomes" id="UP000092993">
    <property type="component" value="Unassembled WGS sequence"/>
</dbReference>
<proteinExistence type="predicted"/>
<sequence>MIYKNFKAFLTTADGRHALQEMDCRTKNDHKTITCFIAREPGKRLEVHWENALATAAAVETYVNGRFVRRTVSWAGCSGWHAECGDGALIRTIVGGEESSARAMADVAIELRVYRWTPGATDGWRSMCERAHAALPLHTLARTRVACKSRRRETLTFLDKPENPYVRFVFCYGARDDSPHETAAVGEPSTLKMCGLSSASTLLEKKRAAPAMTEPAVRSKKRVRFAEDDDEPSERAQDERPVKRKRYPARRII</sequence>
<comment type="caution">
    <text evidence="2">The sequence shown here is derived from an EMBL/GenBank/DDBJ whole genome shotgun (WGS) entry which is preliminary data.</text>
</comment>
<evidence type="ECO:0000256" key="1">
    <source>
        <dbReference type="SAM" id="MobiDB-lite"/>
    </source>
</evidence>